<keyword evidence="5 13" id="KW-0347">Helicase</keyword>
<evidence type="ECO:0000256" key="5">
    <source>
        <dbReference type="ARBA" id="ARBA00022806"/>
    </source>
</evidence>
<dbReference type="GO" id="GO:0033202">
    <property type="term" value="C:DNA helicase complex"/>
    <property type="evidence" value="ECO:0007669"/>
    <property type="project" value="TreeGrafter"/>
</dbReference>
<dbReference type="NCBIfam" id="TIGR02785">
    <property type="entry name" value="addA_Gpos"/>
    <property type="match status" value="1"/>
</dbReference>
<dbReference type="GO" id="GO:0008408">
    <property type="term" value="F:3'-5' exonuclease activity"/>
    <property type="evidence" value="ECO:0007669"/>
    <property type="project" value="UniProtKB-UniRule"/>
</dbReference>
<sequence length="1224" mass="143016">MKVVKDMIPTKPHDVIWTDAQWQSIYAKGQDILVAAAAGSGKTAVLVERIIQRILRDDVDVDRLLVVTFTNLSAREMKHRVDKRIQEASFKDPNNEHLKNQRIKIHQAQISTLHSFCLKLIQQHYDVLDIDPHFRTSSEAENILLLEQTIDDVLEQHYDKLDPHFIELTEQLSSDRNDDQFRSIIKQLYFFSIANPQPFEWLNQLAQPYKEENKQQQLMQLINDLAMIFMKAGYEELQKSYDLFSMMESVDKQLEVIETERMFITKAIEGKVLNTDVITQHEFMSRFPAINSKIKEANEGMEDALNEAKQHYDKYKSLVMKVKNDYFSRNAEDLQRDMQQLAPRVAYLAQIVQDVIQSFGVQKRSRNILDFSDYEHFALCILTNEDGSPSRIAETYREHFKEILVDEYQDTNRVQEKILSCIKTGEEHDGNLFMVGDVKQSIYKFRQADPSLFIEKYNRFSSSGNESGLRIDLSQNFRSRQEVLSTTNYLFKHMMDEQVGEISYDDAAQLYFGAPYDEVSHPVQLRALVEASSENSDLTGSEQEANYIVEQVKDIINHQNVYDMKTGQYRKATYKDIVILERSFGQARNLQQAFKNNDIPFHVNSKEGYFEQTEVRLVLSFLRTIDNPLQDIYLVGLMRSVIYQFTEEELAEIRVVSPHDDYFYQSIKNYMIDEKADSRLVDKLNRFIQDIQKYQNYSQSQPVYQLIDKFYNDHFVIQYFSGLIGGKGRRANLYGLFNKAVEFENSSFRGLFQFIRFIDELIDRKKDFGEENVVGPNDNVVRMMTIHSSKGLEFPFVIYSGLSKKFNKGDLNAPVILNQQYGLGMDYFDVNKDMAFPSLASVAYRAINEKELISEEMRLIYVALTRAKEQLILVGRVKDEKSLIKYEQLAVSDTHIAVNERLTATNPFVLIYGVLAKHQSPSLPNDQRFERDIDQLNSEVKPRVSIVIDHYEDVSTEEVVNDNEIRTIEELKAINTGNEDVKIKIHQQLSYDYPFKVNTMKPSKQSVSELKRQLETEESNTNYDRVRQYRIGVASYERPKFLTQTKKRKANEIGTLMHTVMQHLPFREQRLTKDELFQYIDRLIDKQLIDEDAKEDIRIDEIMHFIDGPLYMEIAQADNVYTELPFVVNQIKVDGLTSEDEDVSIIQGMIDLIYESDGQFYFVDYKTDAFNRRKGMSDEEIGNQLKEKYQIQMTYYRNTLETILKRPVKGYLYFFKFGTLEIDD</sequence>
<proteinExistence type="inferred from homology"/>
<dbReference type="GO" id="GO:0000724">
    <property type="term" value="P:double-strand break repair via homologous recombination"/>
    <property type="evidence" value="ECO:0007669"/>
    <property type="project" value="UniProtKB-UniRule"/>
</dbReference>
<evidence type="ECO:0000313" key="18">
    <source>
        <dbReference type="EMBL" id="PIH10066.1"/>
    </source>
</evidence>
<name>A0AAD3X794_STAEP</name>
<comment type="function">
    <text evidence="13">The heterodimer acts as both an ATP-dependent DNA helicase and an ATP-dependent, dual-direction single-stranded exonuclease. Recognizes the chi site generating a DNA molecule suitable for the initiation of homologous recombination. The AddA nuclease domain is required for chi fragment generation; this subunit has the helicase and 3' -&gt; 5' nuclease activities.</text>
</comment>
<dbReference type="InterPro" id="IPR014152">
    <property type="entry name" value="AddA"/>
</dbReference>
<dbReference type="Pfam" id="PF12705">
    <property type="entry name" value="PDDEXK_1"/>
    <property type="match status" value="1"/>
</dbReference>
<comment type="cofactor">
    <cofactor evidence="13">
        <name>Mg(2+)</name>
        <dbReference type="ChEBI" id="CHEBI:18420"/>
    </cofactor>
</comment>
<evidence type="ECO:0000256" key="6">
    <source>
        <dbReference type="ARBA" id="ARBA00022839"/>
    </source>
</evidence>
<evidence type="ECO:0000256" key="1">
    <source>
        <dbReference type="ARBA" id="ARBA00022722"/>
    </source>
</evidence>
<evidence type="ECO:0000256" key="10">
    <source>
        <dbReference type="ARBA" id="ARBA00023235"/>
    </source>
</evidence>
<evidence type="ECO:0000256" key="15">
    <source>
        <dbReference type="SAM" id="Coils"/>
    </source>
</evidence>
<dbReference type="EMBL" id="PEJG01000008">
    <property type="protein sequence ID" value="PIH10066.1"/>
    <property type="molecule type" value="Genomic_DNA"/>
</dbReference>
<dbReference type="CDD" id="cd17932">
    <property type="entry name" value="DEXQc_UvrD"/>
    <property type="match status" value="1"/>
</dbReference>
<evidence type="ECO:0000256" key="3">
    <source>
        <dbReference type="ARBA" id="ARBA00022763"/>
    </source>
</evidence>
<dbReference type="AlphaFoldDB" id="A0AAD3X794"/>
<feature type="coiled-coil region" evidence="15">
    <location>
        <begin position="291"/>
        <end position="325"/>
    </location>
</feature>
<dbReference type="FunFam" id="3.40.50.300:FF:001196">
    <property type="entry name" value="ATP-dependent helicase/nuclease subunit A"/>
    <property type="match status" value="1"/>
</dbReference>
<evidence type="ECO:0000256" key="4">
    <source>
        <dbReference type="ARBA" id="ARBA00022801"/>
    </source>
</evidence>
<dbReference type="SUPFAM" id="SSF52980">
    <property type="entry name" value="Restriction endonuclease-like"/>
    <property type="match status" value="1"/>
</dbReference>
<dbReference type="InterPro" id="IPR011604">
    <property type="entry name" value="PDDEXK-like_dom_sf"/>
</dbReference>
<dbReference type="Proteomes" id="UP000228502">
    <property type="component" value="Unassembled WGS sequence"/>
</dbReference>
<feature type="domain" description="UvrD-like helicase ATP-binding" evidence="16">
    <location>
        <begin position="15"/>
        <end position="480"/>
    </location>
</feature>
<dbReference type="PANTHER" id="PTHR11070">
    <property type="entry name" value="UVRD / RECB / PCRA DNA HELICASE FAMILY MEMBER"/>
    <property type="match status" value="1"/>
</dbReference>
<dbReference type="PROSITE" id="PS51217">
    <property type="entry name" value="UVRD_HELICASE_CTER"/>
    <property type="match status" value="1"/>
</dbReference>
<dbReference type="PANTHER" id="PTHR11070:SF48">
    <property type="entry name" value="ATP-DEPENDENT HELICASE_NUCLEASE SUBUNIT A"/>
    <property type="match status" value="1"/>
</dbReference>
<keyword evidence="6 13" id="KW-0269">Exonuclease</keyword>
<evidence type="ECO:0000256" key="8">
    <source>
        <dbReference type="ARBA" id="ARBA00023125"/>
    </source>
</evidence>
<keyword evidence="1 13" id="KW-0540">Nuclease</keyword>
<evidence type="ECO:0000256" key="2">
    <source>
        <dbReference type="ARBA" id="ARBA00022741"/>
    </source>
</evidence>
<dbReference type="GO" id="GO:0005829">
    <property type="term" value="C:cytosol"/>
    <property type="evidence" value="ECO:0007669"/>
    <property type="project" value="TreeGrafter"/>
</dbReference>
<feature type="binding site" evidence="14">
    <location>
        <begin position="36"/>
        <end position="43"/>
    </location>
    <ligand>
        <name>ATP</name>
        <dbReference type="ChEBI" id="CHEBI:30616"/>
    </ligand>
</feature>
<dbReference type="HAMAP" id="MF_01451">
    <property type="entry name" value="AddA"/>
    <property type="match status" value="1"/>
</dbReference>
<keyword evidence="7 13" id="KW-0067">ATP-binding</keyword>
<dbReference type="PROSITE" id="PS51198">
    <property type="entry name" value="UVRD_HELICASE_ATP_BIND"/>
    <property type="match status" value="1"/>
</dbReference>
<dbReference type="InterPro" id="IPR027417">
    <property type="entry name" value="P-loop_NTPase"/>
</dbReference>
<dbReference type="InterPro" id="IPR038726">
    <property type="entry name" value="PDDEXK_AddAB-type"/>
</dbReference>
<dbReference type="GO" id="GO:0043138">
    <property type="term" value="F:3'-5' DNA helicase activity"/>
    <property type="evidence" value="ECO:0007669"/>
    <property type="project" value="UniProtKB-UniRule"/>
</dbReference>
<evidence type="ECO:0000313" key="19">
    <source>
        <dbReference type="Proteomes" id="UP000228502"/>
    </source>
</evidence>
<keyword evidence="9 13" id="KW-0234">DNA repair</keyword>
<comment type="subunit">
    <text evidence="13">Heterodimer of AddA and AddB/RexB.</text>
</comment>
<dbReference type="Pfam" id="PF00580">
    <property type="entry name" value="UvrD-helicase"/>
    <property type="match status" value="1"/>
</dbReference>
<organism evidence="18 19">
    <name type="scientific">Staphylococcus epidermidis</name>
    <dbReference type="NCBI Taxonomy" id="1282"/>
    <lineage>
        <taxon>Bacteria</taxon>
        <taxon>Bacillati</taxon>
        <taxon>Bacillota</taxon>
        <taxon>Bacilli</taxon>
        <taxon>Bacillales</taxon>
        <taxon>Staphylococcaceae</taxon>
        <taxon>Staphylococcus</taxon>
    </lineage>
</organism>
<comment type="catalytic activity">
    <reaction evidence="12 13">
        <text>ATP + H2O = ADP + phosphate + H(+)</text>
        <dbReference type="Rhea" id="RHEA:13065"/>
        <dbReference type="ChEBI" id="CHEBI:15377"/>
        <dbReference type="ChEBI" id="CHEBI:15378"/>
        <dbReference type="ChEBI" id="CHEBI:30616"/>
        <dbReference type="ChEBI" id="CHEBI:43474"/>
        <dbReference type="ChEBI" id="CHEBI:456216"/>
        <dbReference type="EC" id="5.6.2.4"/>
    </reaction>
</comment>
<keyword evidence="8 13" id="KW-0238">DNA-binding</keyword>
<dbReference type="EC" id="5.6.2.4" evidence="13"/>
<comment type="caution">
    <text evidence="18">The sequence shown here is derived from an EMBL/GenBank/DDBJ whole genome shotgun (WGS) entry which is preliminary data.</text>
</comment>
<evidence type="ECO:0000259" key="17">
    <source>
        <dbReference type="PROSITE" id="PS51217"/>
    </source>
</evidence>
<evidence type="ECO:0000256" key="14">
    <source>
        <dbReference type="PROSITE-ProRule" id="PRU00560"/>
    </source>
</evidence>
<dbReference type="Gene3D" id="3.40.50.300">
    <property type="entry name" value="P-loop containing nucleotide triphosphate hydrolases"/>
    <property type="match status" value="4"/>
</dbReference>
<keyword evidence="10 13" id="KW-0413">Isomerase</keyword>
<evidence type="ECO:0000259" key="16">
    <source>
        <dbReference type="PROSITE" id="PS51198"/>
    </source>
</evidence>
<dbReference type="InterPro" id="IPR011335">
    <property type="entry name" value="Restrct_endonuc-II-like"/>
</dbReference>
<dbReference type="InterPro" id="IPR000212">
    <property type="entry name" value="DNA_helicase_UvrD/REP"/>
</dbReference>
<keyword evidence="3 13" id="KW-0227">DNA damage</keyword>
<keyword evidence="2 13" id="KW-0547">Nucleotide-binding</keyword>
<keyword evidence="15" id="KW-0175">Coiled coil</keyword>
<dbReference type="Gene3D" id="1.10.486.10">
    <property type="entry name" value="PCRA, domain 4"/>
    <property type="match status" value="1"/>
</dbReference>
<keyword evidence="4 13" id="KW-0378">Hydrolase</keyword>
<reference evidence="18 19" key="1">
    <citation type="submission" date="2017-10" db="EMBL/GenBank/DDBJ databases">
        <title>genome sequences of Staph epi in chlorhexidine trial.</title>
        <authorList>
            <person name="Greninger A.L."/>
            <person name="Addetia A."/>
            <person name="Qin X."/>
            <person name="Zerr D."/>
        </authorList>
    </citation>
    <scope>NUCLEOTIDE SEQUENCE [LARGE SCALE GENOMIC DNA]</scope>
    <source>
        <strain evidence="18 19">SCH-17</strain>
    </source>
</reference>
<dbReference type="InterPro" id="IPR014017">
    <property type="entry name" value="DNA_helicase_UvrD-like_C"/>
</dbReference>
<evidence type="ECO:0000256" key="12">
    <source>
        <dbReference type="ARBA" id="ARBA00048988"/>
    </source>
</evidence>
<dbReference type="SUPFAM" id="SSF52540">
    <property type="entry name" value="P-loop containing nucleoside triphosphate hydrolases"/>
    <property type="match status" value="1"/>
</dbReference>
<dbReference type="Pfam" id="PF13361">
    <property type="entry name" value="UvrD_C"/>
    <property type="match status" value="1"/>
</dbReference>
<dbReference type="Gene3D" id="3.90.320.10">
    <property type="match status" value="1"/>
</dbReference>
<evidence type="ECO:0000256" key="11">
    <source>
        <dbReference type="ARBA" id="ARBA00034617"/>
    </source>
</evidence>
<dbReference type="GO" id="GO:0003690">
    <property type="term" value="F:double-stranded DNA binding"/>
    <property type="evidence" value="ECO:0007669"/>
    <property type="project" value="UniProtKB-UniRule"/>
</dbReference>
<gene>
    <name evidence="13 18" type="primary">addA</name>
    <name evidence="18" type="ORF">CTJ08_08335</name>
</gene>
<dbReference type="SMR" id="A0AAD3X794"/>
<dbReference type="GO" id="GO:0005524">
    <property type="term" value="F:ATP binding"/>
    <property type="evidence" value="ECO:0007669"/>
    <property type="project" value="UniProtKB-UniRule"/>
</dbReference>
<evidence type="ECO:0000256" key="9">
    <source>
        <dbReference type="ARBA" id="ARBA00023204"/>
    </source>
</evidence>
<feature type="domain" description="UvrD-like helicase C-terminal" evidence="17">
    <location>
        <begin position="497"/>
        <end position="791"/>
    </location>
</feature>
<protein>
    <recommendedName>
        <fullName evidence="13">ATP-dependent helicase/nuclease subunit A</fullName>
        <ecNumber evidence="13">3.1.-.-</ecNumber>
        <ecNumber evidence="13">5.6.2.4</ecNumber>
    </recommendedName>
    <alternativeName>
        <fullName evidence="13">ATP-dependent helicase/nuclease AddA</fullName>
    </alternativeName>
    <alternativeName>
        <fullName evidence="13">DNA 3'-5' helicase AddA</fullName>
    </alternativeName>
</protein>
<evidence type="ECO:0000256" key="7">
    <source>
        <dbReference type="ARBA" id="ARBA00022840"/>
    </source>
</evidence>
<accession>A0AAD3X794</accession>
<dbReference type="EC" id="3.1.-.-" evidence="13"/>
<comment type="catalytic activity">
    <reaction evidence="11 13">
        <text>Couples ATP hydrolysis with the unwinding of duplex DNA by translocating in the 3'-5' direction.</text>
        <dbReference type="EC" id="5.6.2.4"/>
    </reaction>
</comment>
<comment type="similarity">
    <text evidence="13">Belongs to the helicase family. AddA subfamily.</text>
</comment>
<evidence type="ECO:0000256" key="13">
    <source>
        <dbReference type="HAMAP-Rule" id="MF_01451"/>
    </source>
</evidence>
<dbReference type="FunFam" id="3.40.50.300:FF:001236">
    <property type="entry name" value="ATP-dependent helicase/nuclease subunit A"/>
    <property type="match status" value="1"/>
</dbReference>
<dbReference type="InterPro" id="IPR014016">
    <property type="entry name" value="UvrD-like_ATP-bd"/>
</dbReference>